<dbReference type="Proteomes" id="UP000015102">
    <property type="component" value="Unassembled WGS sequence"/>
</dbReference>
<reference evidence="1" key="2">
    <citation type="submission" date="2015-06" db="UniProtKB">
        <authorList>
            <consortium name="EnsemblMetazoa"/>
        </authorList>
    </citation>
    <scope>IDENTIFICATION</scope>
</reference>
<evidence type="ECO:0000313" key="2">
    <source>
        <dbReference type="Proteomes" id="UP000015102"/>
    </source>
</evidence>
<keyword evidence="2" id="KW-1185">Reference proteome</keyword>
<evidence type="ECO:0000313" key="1">
    <source>
        <dbReference type="EnsemblMetazoa" id="MESCA008962-PA"/>
    </source>
</evidence>
<name>T1GYM8_MEGSC</name>
<sequence>MINFVRNSGQIPQIYSNNLHQFPRMTFDVSGKKFQQI</sequence>
<dbReference type="EnsemblMetazoa" id="MESCA008962-RA">
    <property type="protein sequence ID" value="MESCA008962-PA"/>
    <property type="gene ID" value="MESCA008962"/>
</dbReference>
<proteinExistence type="predicted"/>
<reference evidence="2" key="1">
    <citation type="submission" date="2013-02" db="EMBL/GenBank/DDBJ databases">
        <authorList>
            <person name="Hughes D."/>
        </authorList>
    </citation>
    <scope>NUCLEOTIDE SEQUENCE</scope>
    <source>
        <strain>Durham</strain>
        <strain evidence="2">NC isolate 2 -- Noor lab</strain>
    </source>
</reference>
<dbReference type="AlphaFoldDB" id="T1GYM8"/>
<protein>
    <submittedName>
        <fullName evidence="1">Uncharacterized protein</fullName>
    </submittedName>
</protein>
<dbReference type="HOGENOM" id="CLU_3351622_0_0_1"/>
<accession>T1GYM8</accession>
<dbReference type="EMBL" id="CAQQ02037095">
    <property type="status" value="NOT_ANNOTATED_CDS"/>
    <property type="molecule type" value="Genomic_DNA"/>
</dbReference>
<organism evidence="1 2">
    <name type="scientific">Megaselia scalaris</name>
    <name type="common">Humpbacked fly</name>
    <name type="synonym">Phora scalaris</name>
    <dbReference type="NCBI Taxonomy" id="36166"/>
    <lineage>
        <taxon>Eukaryota</taxon>
        <taxon>Metazoa</taxon>
        <taxon>Ecdysozoa</taxon>
        <taxon>Arthropoda</taxon>
        <taxon>Hexapoda</taxon>
        <taxon>Insecta</taxon>
        <taxon>Pterygota</taxon>
        <taxon>Neoptera</taxon>
        <taxon>Endopterygota</taxon>
        <taxon>Diptera</taxon>
        <taxon>Brachycera</taxon>
        <taxon>Muscomorpha</taxon>
        <taxon>Platypezoidea</taxon>
        <taxon>Phoridae</taxon>
        <taxon>Megaseliini</taxon>
        <taxon>Megaselia</taxon>
    </lineage>
</organism>